<accession>A0ACB8BXF9</accession>
<gene>
    <name evidence="1" type="ORF">BV22DRAFT_1191449</name>
</gene>
<dbReference type="EMBL" id="MU266334">
    <property type="protein sequence ID" value="KAH7930172.1"/>
    <property type="molecule type" value="Genomic_DNA"/>
</dbReference>
<protein>
    <submittedName>
        <fullName evidence="1">Uncharacterized protein</fullName>
    </submittedName>
</protein>
<name>A0ACB8BXF9_9AGAM</name>
<proteinExistence type="predicted"/>
<evidence type="ECO:0000313" key="1">
    <source>
        <dbReference type="EMBL" id="KAH7930172.1"/>
    </source>
</evidence>
<organism evidence="1 2">
    <name type="scientific">Leucogyrophana mollusca</name>
    <dbReference type="NCBI Taxonomy" id="85980"/>
    <lineage>
        <taxon>Eukaryota</taxon>
        <taxon>Fungi</taxon>
        <taxon>Dikarya</taxon>
        <taxon>Basidiomycota</taxon>
        <taxon>Agaricomycotina</taxon>
        <taxon>Agaricomycetes</taxon>
        <taxon>Agaricomycetidae</taxon>
        <taxon>Boletales</taxon>
        <taxon>Boletales incertae sedis</taxon>
        <taxon>Leucogyrophana</taxon>
    </lineage>
</organism>
<comment type="caution">
    <text evidence="1">The sequence shown here is derived from an EMBL/GenBank/DDBJ whole genome shotgun (WGS) entry which is preliminary data.</text>
</comment>
<keyword evidence="2" id="KW-1185">Reference proteome</keyword>
<dbReference type="Proteomes" id="UP000790709">
    <property type="component" value="Unassembled WGS sequence"/>
</dbReference>
<reference evidence="1" key="1">
    <citation type="journal article" date="2021" name="New Phytol.">
        <title>Evolutionary innovations through gain and loss of genes in the ectomycorrhizal Boletales.</title>
        <authorList>
            <person name="Wu G."/>
            <person name="Miyauchi S."/>
            <person name="Morin E."/>
            <person name="Kuo A."/>
            <person name="Drula E."/>
            <person name="Varga T."/>
            <person name="Kohler A."/>
            <person name="Feng B."/>
            <person name="Cao Y."/>
            <person name="Lipzen A."/>
            <person name="Daum C."/>
            <person name="Hundley H."/>
            <person name="Pangilinan J."/>
            <person name="Johnson J."/>
            <person name="Barry K."/>
            <person name="LaButti K."/>
            <person name="Ng V."/>
            <person name="Ahrendt S."/>
            <person name="Min B."/>
            <person name="Choi I.G."/>
            <person name="Park H."/>
            <person name="Plett J.M."/>
            <person name="Magnuson J."/>
            <person name="Spatafora J.W."/>
            <person name="Nagy L.G."/>
            <person name="Henrissat B."/>
            <person name="Grigoriev I.V."/>
            <person name="Yang Z.L."/>
            <person name="Xu J."/>
            <person name="Martin F.M."/>
        </authorList>
    </citation>
    <scope>NUCLEOTIDE SEQUENCE</scope>
    <source>
        <strain evidence="1">KUC20120723A-06</strain>
    </source>
</reference>
<evidence type="ECO:0000313" key="2">
    <source>
        <dbReference type="Proteomes" id="UP000790709"/>
    </source>
</evidence>
<sequence length="804" mass="87763">MSAANAKLFFVVCLAINCVIWSQSRYAVPYQSEASSPLSSFSKRSLSTYSNISALLTAEAKCQPLAFEIGPDQCSHVRDDCPATDTFLSIPYLQLYFCSEPATRPFIFAGLLVWLLFLFSTLGISASDFFTPNLATIAQFLGLDENVAGVTFLAFGNASPDVFSTFSAMRADSGSLAIGELLGAASFIVSCVVGSMCIIKPFKVDRTPFLRDVGFFTVAVGMLLVILWDGEILPWESWLLVFMYFVYATTVVLGSWWERRQERKRRVEALIRAEYGEEEPVISPFRDEVEPYRDVPPPASASSNSLTVPVASPIPVRGRAISSPIPPRLGLQTQLPPRPHSRTPSPIQTPHLTQMPSFSLVGALEFRQVVASLQNQASSSSLSIFDSPVTPYAGGRYHHRRTRSGSHTPSHYSEVDPWDAALGVPLNERSPRMLLSQSIVEDREEDQSPMTIPTIPSISRTPASPSGSSDADTEVETYTPPTRRQRVGWVLGRTYHILFPSLHHFRSKTLLGKVASLLAAPAVMALTLTLPVVVMPYESQDSREEKLHHHHHQGNASEARLIDFEEEGVERALIAEEEVQEDLHEMKFNKWLMAAQCACGPLFGVGVLFGGTAHADWLLLGTGIAGVATGLLVLIFADGGAHPTARMARCSMGFLVAIVWIMAIADEVVNVLQTFGFIFGLSDAIIGLTIFAVGNSLADLVANMSVAVFAPIMGFSACFGGPMLNILLGVGISGSYIINNTAAPYRLHFTPTLVTSTVGLLALLVVTLLVVPFNGYFLTRRWGLFLVGCYFVLMAANLFVELRY</sequence>